<keyword evidence="6" id="KW-0812">Transmembrane</keyword>
<organism evidence="8 9">
    <name type="scientific">Sphingobacterium hotanense</name>
    <dbReference type="NCBI Taxonomy" id="649196"/>
    <lineage>
        <taxon>Bacteria</taxon>
        <taxon>Pseudomonadati</taxon>
        <taxon>Bacteroidota</taxon>
        <taxon>Sphingobacteriia</taxon>
        <taxon>Sphingobacteriales</taxon>
        <taxon>Sphingobacteriaceae</taxon>
        <taxon>Sphingobacterium</taxon>
    </lineage>
</organism>
<reference evidence="8" key="2">
    <citation type="journal article" date="2022" name="Sci. Total Environ.">
        <title>Prevalence, transmission, and molecular epidemiology of tet(X)-positive bacteria among humans, animals, and environmental niches in China: An epidemiological, and genomic-based study.</title>
        <authorList>
            <person name="Dong N."/>
            <person name="Zeng Y."/>
            <person name="Cai C."/>
            <person name="Sun C."/>
            <person name="Lu J."/>
            <person name="Liu C."/>
            <person name="Zhou H."/>
            <person name="Sun Q."/>
            <person name="Shu L."/>
            <person name="Wang H."/>
            <person name="Wang Y."/>
            <person name="Wang S."/>
            <person name="Wu C."/>
            <person name="Chan E.W."/>
            <person name="Chen G."/>
            <person name="Shen Z."/>
            <person name="Chen S."/>
            <person name="Zhang R."/>
        </authorList>
    </citation>
    <scope>NUCLEOTIDE SEQUENCE</scope>
    <source>
        <strain evidence="8">R1692</strain>
    </source>
</reference>
<dbReference type="PANTHER" id="PTHR46091:SF3">
    <property type="entry name" value="AMINE OXIDASE DOMAIN-CONTAINING PROTEIN"/>
    <property type="match status" value="1"/>
</dbReference>
<dbReference type="EMBL" id="JACAGK010000010">
    <property type="protein sequence ID" value="MDM1047625.1"/>
    <property type="molecule type" value="Genomic_DNA"/>
</dbReference>
<proteinExistence type="predicted"/>
<protein>
    <submittedName>
        <fullName evidence="8">NAD(P)/FAD-dependent oxidoreductase</fullName>
    </submittedName>
</protein>
<dbReference type="InterPro" id="IPR002937">
    <property type="entry name" value="Amino_oxidase"/>
</dbReference>
<evidence type="ECO:0000256" key="2">
    <source>
        <dbReference type="ARBA" id="ARBA00022729"/>
    </source>
</evidence>
<evidence type="ECO:0000256" key="6">
    <source>
        <dbReference type="SAM" id="Phobius"/>
    </source>
</evidence>
<keyword evidence="1" id="KW-0285">Flavoprotein</keyword>
<dbReference type="InterPro" id="IPR036188">
    <property type="entry name" value="FAD/NAD-bd_sf"/>
</dbReference>
<keyword evidence="2" id="KW-0732">Signal</keyword>
<dbReference type="RefSeq" id="WP_149526539.1">
    <property type="nucleotide sequence ID" value="NZ_CP030848.1"/>
</dbReference>
<dbReference type="SUPFAM" id="SSF51905">
    <property type="entry name" value="FAD/NAD(P)-binding domain"/>
    <property type="match status" value="1"/>
</dbReference>
<dbReference type="InterPro" id="IPR018203">
    <property type="entry name" value="GDP_dissociation_inhibitor"/>
</dbReference>
<keyword evidence="5" id="KW-0520">NAD</keyword>
<dbReference type="Pfam" id="PF01593">
    <property type="entry name" value="Amino_oxidase"/>
    <property type="match status" value="1"/>
</dbReference>
<accession>A0ABT7NK72</accession>
<evidence type="ECO:0000313" key="8">
    <source>
        <dbReference type="EMBL" id="MDM1047625.1"/>
    </source>
</evidence>
<sequence>MKETRRFDVVVMGSGLGGLVTGLLLAKAGKKVCILEKNNQYGGNLQTFVRDREIFDSGVHYIGSLAEDENLGQYWKYLGVLDQIQFERMDLNQFDVIRFKDDPTAYPQAQGYENFILQLSNHFPEEEKAIRNYIETVKRYCAQFPLYELKEGFGYDEDVMRDSCLDIISSLTQNEKLQAVLLGNGFLYGLHADSPFYMHALIVKSYIQSAWRCIRGGSQISKAFTKQLRLHGAKLYTYQEVEALNFDGDKIKSCETKDFIYEAETFVSNLSVLKLFKLFDDYNYQKPYIKRLESLKEGPSAFSTHIVLKENTVPYFNHNIYHFDEPADALSYEDNWNGDRPKSVMISCTPQHANPKYASSISVLTYMDFKQVEQWEDTRNTVAEPLHRGNSYDEFKNRISKEMIDILSLYFFEIQKNIKSIYTSTPLTYRDYIGTRRGAMYGIEKHASNPLASMISPKTKVKNLYLTGQDVRLHGILGVTISGFMAAGEILGREEFFDRFLKSVRNV</sequence>
<evidence type="ECO:0000259" key="7">
    <source>
        <dbReference type="Pfam" id="PF01593"/>
    </source>
</evidence>
<feature type="transmembrane region" description="Helical" evidence="6">
    <location>
        <begin position="7"/>
        <end position="26"/>
    </location>
</feature>
<evidence type="ECO:0000256" key="1">
    <source>
        <dbReference type="ARBA" id="ARBA00022630"/>
    </source>
</evidence>
<dbReference type="Gene3D" id="3.50.50.60">
    <property type="entry name" value="FAD/NAD(P)-binding domain"/>
    <property type="match status" value="2"/>
</dbReference>
<name>A0ABT7NK72_9SPHI</name>
<keyword evidence="6" id="KW-1133">Transmembrane helix</keyword>
<evidence type="ECO:0000256" key="5">
    <source>
        <dbReference type="ARBA" id="ARBA00023027"/>
    </source>
</evidence>
<reference evidence="8" key="1">
    <citation type="submission" date="2020-06" db="EMBL/GenBank/DDBJ databases">
        <authorList>
            <person name="Dong N."/>
        </authorList>
    </citation>
    <scope>NUCLEOTIDE SEQUENCE</scope>
    <source>
        <strain evidence="8">R1692</strain>
    </source>
</reference>
<dbReference type="Proteomes" id="UP001170954">
    <property type="component" value="Unassembled WGS sequence"/>
</dbReference>
<comment type="caution">
    <text evidence="8">The sequence shown here is derived from an EMBL/GenBank/DDBJ whole genome shotgun (WGS) entry which is preliminary data.</text>
</comment>
<dbReference type="InterPro" id="IPR052206">
    <property type="entry name" value="Retinol_saturase"/>
</dbReference>
<keyword evidence="4" id="KW-0521">NADP</keyword>
<evidence type="ECO:0000256" key="4">
    <source>
        <dbReference type="ARBA" id="ARBA00022857"/>
    </source>
</evidence>
<keyword evidence="3" id="KW-0274">FAD</keyword>
<evidence type="ECO:0000256" key="3">
    <source>
        <dbReference type="ARBA" id="ARBA00022827"/>
    </source>
</evidence>
<gene>
    <name evidence="8" type="ORF">HX018_05130</name>
</gene>
<evidence type="ECO:0000313" key="9">
    <source>
        <dbReference type="Proteomes" id="UP001170954"/>
    </source>
</evidence>
<keyword evidence="6" id="KW-0472">Membrane</keyword>
<dbReference type="PRINTS" id="PR00891">
    <property type="entry name" value="RABGDIREP"/>
</dbReference>
<keyword evidence="9" id="KW-1185">Reference proteome</keyword>
<dbReference type="PANTHER" id="PTHR46091">
    <property type="entry name" value="BLR7054 PROTEIN"/>
    <property type="match status" value="1"/>
</dbReference>
<feature type="domain" description="Amine oxidase" evidence="7">
    <location>
        <begin position="16"/>
        <end position="491"/>
    </location>
</feature>